<comment type="caution">
    <text evidence="14">The sequence shown here is derived from an EMBL/GenBank/DDBJ whole genome shotgun (WGS) entry which is preliminary data.</text>
</comment>
<dbReference type="EMBL" id="LRDH01000127">
    <property type="protein sequence ID" value="PPV13132.1"/>
    <property type="molecule type" value="Genomic_DNA"/>
</dbReference>
<evidence type="ECO:0000256" key="3">
    <source>
        <dbReference type="ARBA" id="ARBA00010199"/>
    </source>
</evidence>
<feature type="transmembrane region" description="Helical" evidence="13">
    <location>
        <begin position="157"/>
        <end position="180"/>
    </location>
</feature>
<dbReference type="PIRSF" id="PIRSF006603">
    <property type="entry name" value="DinF"/>
    <property type="match status" value="1"/>
</dbReference>
<keyword evidence="10" id="KW-0406">Ion transport</keyword>
<keyword evidence="6" id="KW-0050">Antiport</keyword>
<dbReference type="GO" id="GO:0015297">
    <property type="term" value="F:antiporter activity"/>
    <property type="evidence" value="ECO:0007669"/>
    <property type="project" value="UniProtKB-KW"/>
</dbReference>
<evidence type="ECO:0000256" key="1">
    <source>
        <dbReference type="ARBA" id="ARBA00003408"/>
    </source>
</evidence>
<comment type="similarity">
    <text evidence="3">Belongs to the multi antimicrobial extrusion (MATE) (TC 2.A.66.1) family.</text>
</comment>
<evidence type="ECO:0000256" key="13">
    <source>
        <dbReference type="SAM" id="Phobius"/>
    </source>
</evidence>
<evidence type="ECO:0000256" key="7">
    <source>
        <dbReference type="ARBA" id="ARBA00022475"/>
    </source>
</evidence>
<sequence length="441" mass="48083">MFSNESLKKLIIPIFMDQILIIIASIIATMMISYAGEAAVSAVSLIDMINMLLINVLAALTAGGAVIVSQYIGSKDKDKACNAASQLFTIATIISIGIMGFVFTFHKPLLKILFGNVDHNVMNLAITYFVIYSISYPFLSIYDSGAALFRSIGNSRVPMIVSIAMNAINIVGNAIGIFVFNAGVVGIAISIIISRAVAALIMVYLSLNKKNKVFISFSQIFTIKRDLIIKILNIAIPNGIENGIVQLGRILLISIIALFGTDQIAANGITNSLVMISISFATAMNIAIVSVIGQCVGAGDYAQADFYTKKLLKITYIGTIVISLAEILLLPWILNLYTLSAEVTNLTYILVIIHNCLAIIFWPLSFTLPNSLRASGDVRFTMIVSISSMFILRISFGYILGIIFNLGVIGVWLAMGVDWALRSIIYVLRFKNGKWREFKVI</sequence>
<evidence type="ECO:0000256" key="2">
    <source>
        <dbReference type="ARBA" id="ARBA00004651"/>
    </source>
</evidence>
<dbReference type="GO" id="GO:0005886">
    <property type="term" value="C:plasma membrane"/>
    <property type="evidence" value="ECO:0007669"/>
    <property type="project" value="UniProtKB-SubCell"/>
</dbReference>
<keyword evidence="8 13" id="KW-0812">Transmembrane</keyword>
<keyword evidence="11 13" id="KW-0472">Membrane</keyword>
<feature type="transmembrane region" description="Helical" evidence="13">
    <location>
        <begin position="48"/>
        <end position="72"/>
    </location>
</feature>
<dbReference type="NCBIfam" id="TIGR00797">
    <property type="entry name" value="matE"/>
    <property type="match status" value="1"/>
</dbReference>
<feature type="transmembrane region" description="Helical" evidence="13">
    <location>
        <begin position="125"/>
        <end position="145"/>
    </location>
</feature>
<proteinExistence type="inferred from homology"/>
<reference evidence="14 15" key="1">
    <citation type="submission" date="2016-01" db="EMBL/GenBank/DDBJ databases">
        <title>Characterization of the Clostridium difficile lineages that are prevalent in Hong Kong and China.</title>
        <authorList>
            <person name="Kwok J.S.-L."/>
            <person name="Lam W.-Y."/>
            <person name="Ip M."/>
            <person name="Chan T.-F."/>
            <person name="Hawkey P.M."/>
            <person name="Tsui S.K.-W."/>
        </authorList>
    </citation>
    <scope>NUCLEOTIDE SEQUENCE [LARGE SCALE GENOMIC DNA]</scope>
    <source>
        <strain evidence="14 15">300064</strain>
    </source>
</reference>
<dbReference type="GO" id="GO:0006811">
    <property type="term" value="P:monoatomic ion transport"/>
    <property type="evidence" value="ECO:0007669"/>
    <property type="project" value="UniProtKB-KW"/>
</dbReference>
<evidence type="ECO:0000256" key="9">
    <source>
        <dbReference type="ARBA" id="ARBA00022989"/>
    </source>
</evidence>
<dbReference type="CDD" id="cd13137">
    <property type="entry name" value="MATE_NorM_like"/>
    <property type="match status" value="1"/>
</dbReference>
<dbReference type="InterPro" id="IPR048279">
    <property type="entry name" value="MdtK-like"/>
</dbReference>
<dbReference type="InterPro" id="IPR050222">
    <property type="entry name" value="MATE_MdtK"/>
</dbReference>
<feature type="transmembrane region" description="Helical" evidence="13">
    <location>
        <begin position="409"/>
        <end position="428"/>
    </location>
</feature>
<dbReference type="AlphaFoldDB" id="A0A2S7F895"/>
<keyword evidence="7" id="KW-1003">Cell membrane</keyword>
<feature type="transmembrane region" description="Helical" evidence="13">
    <location>
        <begin position="380"/>
        <end position="403"/>
    </location>
</feature>
<dbReference type="Pfam" id="PF01554">
    <property type="entry name" value="MatE"/>
    <property type="match status" value="2"/>
</dbReference>
<dbReference type="PANTHER" id="PTHR43298:SF2">
    <property type="entry name" value="FMN_FAD EXPORTER YEEO-RELATED"/>
    <property type="match status" value="1"/>
</dbReference>
<dbReference type="GO" id="GO:0042910">
    <property type="term" value="F:xenobiotic transmembrane transporter activity"/>
    <property type="evidence" value="ECO:0007669"/>
    <property type="project" value="InterPro"/>
</dbReference>
<organism evidence="14 15">
    <name type="scientific">Clostridium butyricum</name>
    <dbReference type="NCBI Taxonomy" id="1492"/>
    <lineage>
        <taxon>Bacteria</taxon>
        <taxon>Bacillati</taxon>
        <taxon>Bacillota</taxon>
        <taxon>Clostridia</taxon>
        <taxon>Eubacteriales</taxon>
        <taxon>Clostridiaceae</taxon>
        <taxon>Clostridium</taxon>
    </lineage>
</organism>
<protein>
    <recommendedName>
        <fullName evidence="4">Probable multidrug resistance protein NorM</fullName>
    </recommendedName>
    <alternativeName>
        <fullName evidence="12">Multidrug-efflux transporter</fullName>
    </alternativeName>
</protein>
<keyword evidence="5" id="KW-0813">Transport</keyword>
<evidence type="ECO:0000313" key="15">
    <source>
        <dbReference type="Proteomes" id="UP000238081"/>
    </source>
</evidence>
<feature type="transmembrane region" description="Helical" evidence="13">
    <location>
        <begin position="314"/>
        <end position="334"/>
    </location>
</feature>
<feature type="transmembrane region" description="Helical" evidence="13">
    <location>
        <begin position="247"/>
        <end position="266"/>
    </location>
</feature>
<name>A0A2S7F895_CLOBU</name>
<evidence type="ECO:0000256" key="12">
    <source>
        <dbReference type="ARBA" id="ARBA00031636"/>
    </source>
</evidence>
<evidence type="ECO:0000256" key="11">
    <source>
        <dbReference type="ARBA" id="ARBA00023136"/>
    </source>
</evidence>
<dbReference type="RefSeq" id="WP_104675650.1">
    <property type="nucleotide sequence ID" value="NZ_LRDH01000127.1"/>
</dbReference>
<feature type="transmembrane region" description="Helical" evidence="13">
    <location>
        <begin position="12"/>
        <end position="36"/>
    </location>
</feature>
<evidence type="ECO:0000256" key="8">
    <source>
        <dbReference type="ARBA" id="ARBA00022692"/>
    </source>
</evidence>
<accession>A0A2S7F895</accession>
<feature type="transmembrane region" description="Helical" evidence="13">
    <location>
        <begin position="84"/>
        <end position="105"/>
    </location>
</feature>
<evidence type="ECO:0000256" key="10">
    <source>
        <dbReference type="ARBA" id="ARBA00023065"/>
    </source>
</evidence>
<feature type="transmembrane region" description="Helical" evidence="13">
    <location>
        <begin position="186"/>
        <end position="207"/>
    </location>
</feature>
<gene>
    <name evidence="14" type="ORF">AWN73_17255</name>
</gene>
<keyword evidence="9 13" id="KW-1133">Transmembrane helix</keyword>
<comment type="subcellular location">
    <subcellularLocation>
        <location evidence="2">Cell membrane</location>
        <topology evidence="2">Multi-pass membrane protein</topology>
    </subcellularLocation>
</comment>
<evidence type="ECO:0000256" key="6">
    <source>
        <dbReference type="ARBA" id="ARBA00022449"/>
    </source>
</evidence>
<feature type="transmembrane region" description="Helical" evidence="13">
    <location>
        <begin position="346"/>
        <end position="368"/>
    </location>
</feature>
<comment type="function">
    <text evidence="1">Multidrug efflux pump.</text>
</comment>
<evidence type="ECO:0000256" key="4">
    <source>
        <dbReference type="ARBA" id="ARBA00020268"/>
    </source>
</evidence>
<feature type="transmembrane region" description="Helical" evidence="13">
    <location>
        <begin position="272"/>
        <end position="293"/>
    </location>
</feature>
<dbReference type="Proteomes" id="UP000238081">
    <property type="component" value="Unassembled WGS sequence"/>
</dbReference>
<evidence type="ECO:0000256" key="5">
    <source>
        <dbReference type="ARBA" id="ARBA00022448"/>
    </source>
</evidence>
<dbReference type="InterPro" id="IPR002528">
    <property type="entry name" value="MATE_fam"/>
</dbReference>
<evidence type="ECO:0000313" key="14">
    <source>
        <dbReference type="EMBL" id="PPV13132.1"/>
    </source>
</evidence>
<dbReference type="PANTHER" id="PTHR43298">
    <property type="entry name" value="MULTIDRUG RESISTANCE PROTEIN NORM-RELATED"/>
    <property type="match status" value="1"/>
</dbReference>